<dbReference type="Pfam" id="PF07750">
    <property type="entry name" value="GcrA"/>
    <property type="match status" value="1"/>
</dbReference>
<proteinExistence type="predicted"/>
<dbReference type="AlphaFoldDB" id="A0A109JDK6"/>
<keyword evidence="3" id="KW-1185">Reference proteome</keyword>
<gene>
    <name evidence="2" type="ORF">AS156_21195</name>
</gene>
<dbReference type="InterPro" id="IPR011681">
    <property type="entry name" value="GcrA"/>
</dbReference>
<protein>
    <submittedName>
        <fullName evidence="2">GcrA-like regulator</fullName>
    </submittedName>
</protein>
<organism evidence="2 3">
    <name type="scientific">Bradyrhizobium macuxiense</name>
    <dbReference type="NCBI Taxonomy" id="1755647"/>
    <lineage>
        <taxon>Bacteria</taxon>
        <taxon>Pseudomonadati</taxon>
        <taxon>Pseudomonadota</taxon>
        <taxon>Alphaproteobacteria</taxon>
        <taxon>Hyphomicrobiales</taxon>
        <taxon>Nitrobacteraceae</taxon>
        <taxon>Bradyrhizobium</taxon>
    </lineage>
</organism>
<feature type="region of interest" description="Disordered" evidence="1">
    <location>
        <begin position="52"/>
        <end position="71"/>
    </location>
</feature>
<dbReference type="Proteomes" id="UP000057737">
    <property type="component" value="Unassembled WGS sequence"/>
</dbReference>
<evidence type="ECO:0000313" key="2">
    <source>
        <dbReference type="EMBL" id="KWV46934.1"/>
    </source>
</evidence>
<evidence type="ECO:0000313" key="3">
    <source>
        <dbReference type="Proteomes" id="UP000057737"/>
    </source>
</evidence>
<dbReference type="OrthoDB" id="9798071at2"/>
<dbReference type="RefSeq" id="WP_066514058.1">
    <property type="nucleotide sequence ID" value="NZ_LNCU01000115.1"/>
</dbReference>
<evidence type="ECO:0000256" key="1">
    <source>
        <dbReference type="SAM" id="MobiDB-lite"/>
    </source>
</evidence>
<dbReference type="EMBL" id="LNCU01000115">
    <property type="protein sequence ID" value="KWV46934.1"/>
    <property type="molecule type" value="Genomic_DNA"/>
</dbReference>
<name>A0A109JDK6_9BRAD</name>
<sequence length="155" mass="17355">MIAIEPTWTPERVDQLKIYFEAGLSCRDIAVNIGVSRNAVIGKLSRLNLTRTTSDERRARRKKSASHAAQRATAKQQFRLLQEVYEQEPEDAPIVSANSCSLFELSEQRCRWPISTPGAEDFCFCGNTPLGGMPYCSGHYRLAYQAGSRQRAARG</sequence>
<accession>A0A109JDK6</accession>
<comment type="caution">
    <text evidence="2">The sequence shown here is derived from an EMBL/GenBank/DDBJ whole genome shotgun (WGS) entry which is preliminary data.</text>
</comment>
<reference evidence="2 3" key="1">
    <citation type="submission" date="2015-11" db="EMBL/GenBank/DDBJ databases">
        <title>Draft Genome Sequence of the Strain BR 10303 (Bradyrhizobium sp.) isolated from nodules of Centrolobium paraense.</title>
        <authorList>
            <person name="Zelli J.E."/>
            <person name="Simoes-Araujo J.L."/>
            <person name="Barauna A.C."/>
            <person name="Silva K."/>
        </authorList>
    </citation>
    <scope>NUCLEOTIDE SEQUENCE [LARGE SCALE GENOMIC DNA]</scope>
    <source>
        <strain evidence="2 3">BR 10303</strain>
    </source>
</reference>